<accession>A0A538TWK1</accession>
<proteinExistence type="predicted"/>
<feature type="region of interest" description="Disordered" evidence="1">
    <location>
        <begin position="178"/>
        <end position="198"/>
    </location>
</feature>
<protein>
    <submittedName>
        <fullName evidence="2">Uncharacterized protein</fullName>
    </submittedName>
</protein>
<organism evidence="2 3">
    <name type="scientific">Eiseniibacteriota bacterium</name>
    <dbReference type="NCBI Taxonomy" id="2212470"/>
    <lineage>
        <taxon>Bacteria</taxon>
        <taxon>Candidatus Eiseniibacteriota</taxon>
    </lineage>
</organism>
<dbReference type="EMBL" id="VBPB01000402">
    <property type="protein sequence ID" value="TMQ68007.1"/>
    <property type="molecule type" value="Genomic_DNA"/>
</dbReference>
<name>A0A538TWK1_UNCEI</name>
<dbReference type="AlphaFoldDB" id="A0A538TWK1"/>
<dbReference type="Proteomes" id="UP000319771">
    <property type="component" value="Unassembled WGS sequence"/>
</dbReference>
<evidence type="ECO:0000313" key="3">
    <source>
        <dbReference type="Proteomes" id="UP000319771"/>
    </source>
</evidence>
<reference evidence="2 3" key="1">
    <citation type="journal article" date="2019" name="Nat. Microbiol.">
        <title>Mediterranean grassland soil C-N compound turnover is dependent on rainfall and depth, and is mediated by genomically divergent microorganisms.</title>
        <authorList>
            <person name="Diamond S."/>
            <person name="Andeer P.F."/>
            <person name="Li Z."/>
            <person name="Crits-Christoph A."/>
            <person name="Burstein D."/>
            <person name="Anantharaman K."/>
            <person name="Lane K.R."/>
            <person name="Thomas B.C."/>
            <person name="Pan C."/>
            <person name="Northen T.R."/>
            <person name="Banfield J.F."/>
        </authorList>
    </citation>
    <scope>NUCLEOTIDE SEQUENCE [LARGE SCALE GENOMIC DNA]</scope>
    <source>
        <strain evidence="2">WS_11</strain>
    </source>
</reference>
<evidence type="ECO:0000256" key="1">
    <source>
        <dbReference type="SAM" id="MobiDB-lite"/>
    </source>
</evidence>
<sequence>MFLLLWILGGLIGIALLAAVVRAFSRSARTRAEVQEEIRRLLHGGVIDRPPGRGSQARPRQSPMWRVLAVGPVPIDRPVEARVAGWQGWIDPWLQIGETLMVPSRVGPEFSLHAERMPSLEHPLVAALRRQGAGLGAGALHARPDLMRAEARFSARPEENRPLFAFLDAMGEISELPYTRSGRKTAEAPRLRIKREAS</sequence>
<evidence type="ECO:0000313" key="2">
    <source>
        <dbReference type="EMBL" id="TMQ68007.1"/>
    </source>
</evidence>
<comment type="caution">
    <text evidence="2">The sequence shown here is derived from an EMBL/GenBank/DDBJ whole genome shotgun (WGS) entry which is preliminary data.</text>
</comment>
<gene>
    <name evidence="2" type="ORF">E6K81_16830</name>
</gene>
<feature type="compositionally biased region" description="Basic and acidic residues" evidence="1">
    <location>
        <begin position="184"/>
        <end position="198"/>
    </location>
</feature>